<dbReference type="InterPro" id="IPR022185">
    <property type="entry name" value="DUF3712"/>
</dbReference>
<name>U4L2J9_PYROM</name>
<feature type="transmembrane region" description="Helical" evidence="2">
    <location>
        <begin position="683"/>
        <end position="706"/>
    </location>
</feature>
<keyword evidence="2" id="KW-0472">Membrane</keyword>
<reference evidence="3 4" key="1">
    <citation type="journal article" date="2013" name="PLoS Genet.">
        <title>The genome and development-dependent transcriptomes of Pyronema confluens: a window into fungal evolution.</title>
        <authorList>
            <person name="Traeger S."/>
            <person name="Altegoer F."/>
            <person name="Freitag M."/>
            <person name="Gabaldon T."/>
            <person name="Kempken F."/>
            <person name="Kumar A."/>
            <person name="Marcet-Houben M."/>
            <person name="Poggeler S."/>
            <person name="Stajich J.E."/>
            <person name="Nowrousian M."/>
        </authorList>
    </citation>
    <scope>NUCLEOTIDE SEQUENCE [LARGE SCALE GENOMIC DNA]</scope>
    <source>
        <strain evidence="4">CBS 100304</strain>
        <tissue evidence="3">Vegetative mycelium</tissue>
    </source>
</reference>
<feature type="compositionally biased region" description="Polar residues" evidence="1">
    <location>
        <begin position="254"/>
        <end position="265"/>
    </location>
</feature>
<protein>
    <submittedName>
        <fullName evidence="3">Uncharacterized protein</fullName>
    </submittedName>
</protein>
<feature type="compositionally biased region" description="Basic and acidic residues" evidence="1">
    <location>
        <begin position="516"/>
        <end position="526"/>
    </location>
</feature>
<feature type="compositionally biased region" description="Polar residues" evidence="1">
    <location>
        <begin position="69"/>
        <end position="78"/>
    </location>
</feature>
<dbReference type="Pfam" id="PF12505">
    <property type="entry name" value="DUF3712"/>
    <property type="match status" value="1"/>
</dbReference>
<dbReference type="STRING" id="1076935.U4L2J9"/>
<keyword evidence="2" id="KW-1133">Transmembrane helix</keyword>
<accession>U4L2J9</accession>
<feature type="compositionally biased region" description="Polar residues" evidence="1">
    <location>
        <begin position="527"/>
        <end position="575"/>
    </location>
</feature>
<proteinExistence type="predicted"/>
<dbReference type="InterPro" id="IPR046368">
    <property type="entry name" value="Tag1"/>
</dbReference>
<keyword evidence="4" id="KW-1185">Reference proteome</keyword>
<dbReference type="GO" id="GO:0000329">
    <property type="term" value="C:fungal-type vacuole membrane"/>
    <property type="evidence" value="ECO:0007669"/>
    <property type="project" value="InterPro"/>
</dbReference>
<feature type="region of interest" description="Disordered" evidence="1">
    <location>
        <begin position="1"/>
        <end position="217"/>
    </location>
</feature>
<gene>
    <name evidence="3" type="ORF">PCON_09717</name>
</gene>
<feature type="compositionally biased region" description="Polar residues" evidence="1">
    <location>
        <begin position="29"/>
        <end position="39"/>
    </location>
</feature>
<dbReference type="Proteomes" id="UP000018144">
    <property type="component" value="Unassembled WGS sequence"/>
</dbReference>
<feature type="compositionally biased region" description="Low complexity" evidence="1">
    <location>
        <begin position="91"/>
        <end position="121"/>
    </location>
</feature>
<feature type="compositionally biased region" description="Pro residues" evidence="1">
    <location>
        <begin position="7"/>
        <end position="20"/>
    </location>
</feature>
<organism evidence="3 4">
    <name type="scientific">Pyronema omphalodes (strain CBS 100304)</name>
    <name type="common">Pyronema confluens</name>
    <dbReference type="NCBI Taxonomy" id="1076935"/>
    <lineage>
        <taxon>Eukaryota</taxon>
        <taxon>Fungi</taxon>
        <taxon>Dikarya</taxon>
        <taxon>Ascomycota</taxon>
        <taxon>Pezizomycotina</taxon>
        <taxon>Pezizomycetes</taxon>
        <taxon>Pezizales</taxon>
        <taxon>Pyronemataceae</taxon>
        <taxon>Pyronema</taxon>
    </lineage>
</organism>
<feature type="compositionally biased region" description="Polar residues" evidence="1">
    <location>
        <begin position="272"/>
        <end position="289"/>
    </location>
</feature>
<evidence type="ECO:0000313" key="4">
    <source>
        <dbReference type="Proteomes" id="UP000018144"/>
    </source>
</evidence>
<feature type="compositionally biased region" description="Pro residues" evidence="1">
    <location>
        <begin position="80"/>
        <end position="90"/>
    </location>
</feature>
<evidence type="ECO:0000256" key="1">
    <source>
        <dbReference type="SAM" id="MobiDB-lite"/>
    </source>
</evidence>
<feature type="compositionally biased region" description="Polar residues" evidence="1">
    <location>
        <begin position="174"/>
        <end position="202"/>
    </location>
</feature>
<feature type="region of interest" description="Disordered" evidence="1">
    <location>
        <begin position="375"/>
        <end position="440"/>
    </location>
</feature>
<dbReference type="PANTHER" id="PTHR35895:SF1">
    <property type="entry name" value="LIPID-BINDING SERUM GLYCOPROTEIN C-TERMINAL DOMAIN-CONTAINING PROTEIN"/>
    <property type="match status" value="1"/>
</dbReference>
<feature type="compositionally biased region" description="Basic and acidic residues" evidence="1">
    <location>
        <begin position="144"/>
        <end position="170"/>
    </location>
</feature>
<feature type="compositionally biased region" description="Basic and acidic residues" evidence="1">
    <location>
        <begin position="206"/>
        <end position="217"/>
    </location>
</feature>
<keyword evidence="2" id="KW-0812">Transmembrane</keyword>
<evidence type="ECO:0000313" key="3">
    <source>
        <dbReference type="EMBL" id="CCX10124.1"/>
    </source>
</evidence>
<evidence type="ECO:0000256" key="2">
    <source>
        <dbReference type="SAM" id="Phobius"/>
    </source>
</evidence>
<dbReference type="PANTHER" id="PTHR35895">
    <property type="entry name" value="CHROMOSOME 16, WHOLE GENOME SHOTGUN SEQUENCE"/>
    <property type="match status" value="1"/>
</dbReference>
<feature type="region of interest" description="Disordered" evidence="1">
    <location>
        <begin position="464"/>
        <end position="495"/>
    </location>
</feature>
<feature type="region of interest" description="Disordered" evidence="1">
    <location>
        <begin position="249"/>
        <end position="306"/>
    </location>
</feature>
<dbReference type="OrthoDB" id="10039566at2759"/>
<feature type="region of interest" description="Disordered" evidence="1">
    <location>
        <begin position="509"/>
        <end position="579"/>
    </location>
</feature>
<sequence>MDRRRPSGPPPTRDLPPIPDVSPYRPVSGQDQNRLSGVTTPIRPRPPLHMMRGPPLPSSPSPRRMSALQYASTPTRIPQSPGPSRIPQPSTPSRVTSPSSPSRGAGPSTPSRNVSSSMSSSRSREPGYFDAQLPSSPEISPMEENIRTIRRDPTFDRDEPIYPLRLEDPLRPTGLSSRQQALTHSGTQSSYTSHGTVSSITPSEAEMMRDSWDGRGNRLDLTETEEQEPRFSHVPTLFNVAGVIVPGVPPPLRETTSSRSITHQRSLGPASRSESGSTDPFFENSGSQVPSSRPDMPPPSSTLENVSPAPIFSLTAGAALGIEVIAGNRTYEQSSVGSVETAPRKRHYEGCMLCSPLPSPSSSVTSVVLREDAPQTGVQPIVKPAGRFRSNSTSGPPPTAPLPDMVKQHYPQTSKLHRRSTQRNQQSVSPPPPESNNLTPYLQGEVVPVIKANKMQDNLAGFRQAESPRGPSEDQPPFEYPPPSYPQHQQRGSLSTLNEVDEDQARNLRVSISRTPKPEQPVRETSRSPTRGTENSRPTTTESNIINLARIPTTTNQSQSSLINGRSPQPGTSINAPGYDWRVRRENMVRRLTSVSEVATNSRPVSWVKDTARRLKGTPTKNETPALEMRLIRPIPKKRTDGATMFPFANDGMVDVSLGEPMGAGNKEMITVKKRAAQGWLKWTIFITALILLIVTITVPVVLVAIPRRAQQAINDAKVTLNSLTIGGATQESVNLNFDMGLMGMKGLENLTEYGVPMTIKLVGTDYSIPASPQVGTIKAGKVAHVPKDGPKVLGYFDPLGPHGAHKHRLVKYSELAEGAEVVRRQVPEQSIFERVQLEHLDVNLNKYEIKDPEAWGRTVEVIVATKDGVTAKIEGKVPVKWAGVDTVCKVSKEIKLPGIGGLSMVVTDYDALSNNDTFLVKFILRSDSITQIDFGKVRFDILFGLTPIGNATVDNFSVKQGNHTFTAYGTLSESVMRKDPDLVGRFISALFLKSDSKPTTALSLRGASIIPEPGNEGLKWLNPAVQRLAIRLPALNRGPERNIVNSFDMDLKINLNGDLWNTQAKISTDLNQFFAAEGLGSDMKSLGYNIFLSKGEETPYAEMSFPTHIATMEDGKAHVTYAARGLRVINPTKWAEDFLKPLVQNKNLSVGISGNATTVMDTSLGTANVTDIDIKIAPVTLQGFDLADKEVPRGIKVILHNLIEQQVKGLHMQVAFQLPFPGKIELNLGNVTLRVSYMTEGQHIDTPLGTMSVPDFHLGTNRTTLGLASLNLEPEHQFTYNTFLTDYFRGGQLPLFIDAPNASTNKGVATALKGVAIPLLIDSPGYVDNFLKRIEITYFPSRDKGQMLEATVEWANPFNIPISLFGFELYLEQGAQGSPGNFGSVGRFEKLEIMGVTMKPGENGFFKAGYTVANTGGLNQGQMEEWMKGERDVRVTGRVAVGMGWQAPGMVMLERNLAVKVVSG</sequence>
<dbReference type="EMBL" id="HF935513">
    <property type="protein sequence ID" value="CCX10124.1"/>
    <property type="molecule type" value="Genomic_DNA"/>
</dbReference>